<comment type="subunit">
    <text evidence="5">Associates with the pre-60S ribosomal particle.</text>
</comment>
<dbReference type="InterPro" id="IPR043141">
    <property type="entry name" value="Ribosomal_uL10-like_sf"/>
</dbReference>
<dbReference type="InterPro" id="IPR001790">
    <property type="entry name" value="Ribosomal_uL10"/>
</dbReference>
<dbReference type="PANTHER" id="PTHR24412:SF497">
    <property type="entry name" value="KELCH-LIKE PROTEIN 18"/>
    <property type="match status" value="1"/>
</dbReference>
<dbReference type="SMART" id="SM00225">
    <property type="entry name" value="BTB"/>
    <property type="match status" value="1"/>
</dbReference>
<evidence type="ECO:0000313" key="13">
    <source>
        <dbReference type="Proteomes" id="UP001176961"/>
    </source>
</evidence>
<dbReference type="Pfam" id="PF24681">
    <property type="entry name" value="Kelch_KLHDC2_KLHL20_DRC7"/>
    <property type="match status" value="1"/>
</dbReference>
<dbReference type="SUPFAM" id="SSF54695">
    <property type="entry name" value="POZ domain"/>
    <property type="match status" value="1"/>
</dbReference>
<dbReference type="InterPro" id="IPR040637">
    <property type="entry name" value="Ribosomal_uL10-like_insert"/>
</dbReference>
<dbReference type="Gene3D" id="1.25.40.420">
    <property type="match status" value="1"/>
</dbReference>
<comment type="similarity">
    <text evidence="4">Belongs to the universal ribosomal protein uL10 family.</text>
</comment>
<proteinExistence type="inferred from homology"/>
<dbReference type="Pfam" id="PF07707">
    <property type="entry name" value="BACK"/>
    <property type="match status" value="1"/>
</dbReference>
<dbReference type="EMBL" id="CATQJL010000223">
    <property type="protein sequence ID" value="CAJ0600040.1"/>
    <property type="molecule type" value="Genomic_DNA"/>
</dbReference>
<dbReference type="SUPFAM" id="SSF160369">
    <property type="entry name" value="Ribosomal protein L10-like"/>
    <property type="match status" value="1"/>
</dbReference>
<keyword evidence="9" id="KW-0539">Nucleus</keyword>
<evidence type="ECO:0000313" key="12">
    <source>
        <dbReference type="EMBL" id="CAJ0600040.1"/>
    </source>
</evidence>
<evidence type="ECO:0000256" key="10">
    <source>
        <dbReference type="ARBA" id="ARBA00032578"/>
    </source>
</evidence>
<evidence type="ECO:0000256" key="7">
    <source>
        <dbReference type="ARBA" id="ARBA00022490"/>
    </source>
</evidence>
<reference evidence="12" key="1">
    <citation type="submission" date="2023-07" db="EMBL/GenBank/DDBJ databases">
        <authorList>
            <consortium name="CYATHOMIX"/>
        </authorList>
    </citation>
    <scope>NUCLEOTIDE SEQUENCE</scope>
    <source>
        <strain evidence="12">N/A</strain>
    </source>
</reference>
<dbReference type="GO" id="GO:0005730">
    <property type="term" value="C:nucleolus"/>
    <property type="evidence" value="ECO:0007669"/>
    <property type="project" value="UniProtKB-SubCell"/>
</dbReference>
<evidence type="ECO:0000256" key="6">
    <source>
        <dbReference type="ARBA" id="ARBA00022441"/>
    </source>
</evidence>
<protein>
    <recommendedName>
        <fullName evidence="10">mRNA turnover protein 4</fullName>
    </recommendedName>
</protein>
<evidence type="ECO:0000259" key="11">
    <source>
        <dbReference type="PROSITE" id="PS50097"/>
    </source>
</evidence>
<dbReference type="Gene3D" id="3.30.710.10">
    <property type="entry name" value="Potassium Channel Kv1.1, Chain A"/>
    <property type="match status" value="1"/>
</dbReference>
<dbReference type="SUPFAM" id="SSF117281">
    <property type="entry name" value="Kelch motif"/>
    <property type="match status" value="1"/>
</dbReference>
<dbReference type="AlphaFoldDB" id="A0AA36GX83"/>
<dbReference type="InterPro" id="IPR015915">
    <property type="entry name" value="Kelch-typ_b-propeller"/>
</dbReference>
<dbReference type="InterPro" id="IPR011705">
    <property type="entry name" value="BACK"/>
</dbReference>
<dbReference type="GO" id="GO:0005737">
    <property type="term" value="C:cytoplasm"/>
    <property type="evidence" value="ECO:0007669"/>
    <property type="project" value="UniProtKB-SubCell"/>
</dbReference>
<dbReference type="PRINTS" id="PR00501">
    <property type="entry name" value="KELCHREPEAT"/>
</dbReference>
<dbReference type="Gene3D" id="2.120.10.80">
    <property type="entry name" value="Kelch-type beta propeller"/>
    <property type="match status" value="2"/>
</dbReference>
<evidence type="ECO:0000256" key="5">
    <source>
        <dbReference type="ARBA" id="ARBA00011117"/>
    </source>
</evidence>
<keyword evidence="6" id="KW-0880">Kelch repeat</keyword>
<dbReference type="Pfam" id="PF00466">
    <property type="entry name" value="Ribosomal_L10"/>
    <property type="match status" value="1"/>
</dbReference>
<dbReference type="GO" id="GO:0030684">
    <property type="term" value="C:preribosome"/>
    <property type="evidence" value="ECO:0007669"/>
    <property type="project" value="UniProtKB-ARBA"/>
</dbReference>
<dbReference type="InterPro" id="IPR006652">
    <property type="entry name" value="Kelch_1"/>
</dbReference>
<evidence type="ECO:0000256" key="3">
    <source>
        <dbReference type="ARBA" id="ARBA00004604"/>
    </source>
</evidence>
<dbReference type="SMART" id="SM00612">
    <property type="entry name" value="Kelch"/>
    <property type="match status" value="6"/>
</dbReference>
<evidence type="ECO:0000256" key="9">
    <source>
        <dbReference type="ARBA" id="ARBA00023242"/>
    </source>
</evidence>
<dbReference type="SUPFAM" id="SSF63825">
    <property type="entry name" value="YWTD domain"/>
    <property type="match status" value="1"/>
</dbReference>
<dbReference type="PANTHER" id="PTHR24412">
    <property type="entry name" value="KELCH PROTEIN"/>
    <property type="match status" value="1"/>
</dbReference>
<dbReference type="Pfam" id="PF00651">
    <property type="entry name" value="BTB"/>
    <property type="match status" value="1"/>
</dbReference>
<dbReference type="Gene3D" id="3.90.105.20">
    <property type="match status" value="1"/>
</dbReference>
<dbReference type="InterPro" id="IPR011333">
    <property type="entry name" value="SKP1/BTB/POZ_sf"/>
</dbReference>
<dbReference type="FunFam" id="3.90.105.20:FF:000003">
    <property type="entry name" value="Ribosome assembly factor mrt4"/>
    <property type="match status" value="1"/>
</dbReference>
<feature type="domain" description="BTB" evidence="11">
    <location>
        <begin position="49"/>
        <end position="116"/>
    </location>
</feature>
<accession>A0AA36GX83</accession>
<evidence type="ECO:0000256" key="1">
    <source>
        <dbReference type="ARBA" id="ARBA00004046"/>
    </source>
</evidence>
<dbReference type="InterPro" id="IPR000210">
    <property type="entry name" value="BTB/POZ_dom"/>
</dbReference>
<evidence type="ECO:0000256" key="4">
    <source>
        <dbReference type="ARBA" id="ARBA00008889"/>
    </source>
</evidence>
<keyword evidence="7" id="KW-0963">Cytoplasm</keyword>
<comment type="caution">
    <text evidence="12">The sequence shown here is derived from an EMBL/GenBank/DDBJ whole genome shotgun (WGS) entry which is preliminary data.</text>
</comment>
<dbReference type="FunFam" id="1.25.40.420:FF:000001">
    <property type="entry name" value="Kelch-like family member 12"/>
    <property type="match status" value="1"/>
</dbReference>
<comment type="subcellular location">
    <subcellularLocation>
        <location evidence="2">Cytoplasm</location>
    </subcellularLocation>
    <subcellularLocation>
        <location evidence="3">Nucleus</location>
        <location evidence="3">Nucleolus</location>
    </subcellularLocation>
</comment>
<organism evidence="12 13">
    <name type="scientific">Cylicocyclus nassatus</name>
    <name type="common">Nematode worm</name>
    <dbReference type="NCBI Taxonomy" id="53992"/>
    <lineage>
        <taxon>Eukaryota</taxon>
        <taxon>Metazoa</taxon>
        <taxon>Ecdysozoa</taxon>
        <taxon>Nematoda</taxon>
        <taxon>Chromadorea</taxon>
        <taxon>Rhabditida</taxon>
        <taxon>Rhabditina</taxon>
        <taxon>Rhabditomorpha</taxon>
        <taxon>Strongyloidea</taxon>
        <taxon>Strongylidae</taxon>
        <taxon>Cylicocyclus</taxon>
    </lineage>
</organism>
<dbReference type="PROSITE" id="PS50097">
    <property type="entry name" value="BTB"/>
    <property type="match status" value="1"/>
</dbReference>
<dbReference type="Pfam" id="PF17777">
    <property type="entry name" value="RL10P_insert"/>
    <property type="match status" value="1"/>
</dbReference>
<dbReference type="GO" id="GO:0000027">
    <property type="term" value="P:ribosomal large subunit assembly"/>
    <property type="evidence" value="ECO:0007669"/>
    <property type="project" value="InterPro"/>
</dbReference>
<keyword evidence="8" id="KW-0677">Repeat</keyword>
<dbReference type="FunFam" id="3.30.70.1730:FF:000005">
    <property type="entry name" value="Ribosome assembly factor mrt4"/>
    <property type="match status" value="1"/>
</dbReference>
<dbReference type="CDD" id="cd05796">
    <property type="entry name" value="Ribosomal_P0_like"/>
    <property type="match status" value="1"/>
</dbReference>
<sequence length="867" mass="96965">MSTDSKASGLRFTLCTEDDDDIICVDHKQSLFSQAFATLNELRCNGQLCDITLVVEGRKISAHKVVLAASIPYFRVMFTTEMLEANQTEVVLQDLDYETLDQLVSFAYCGELRISAGNVQSIMIGANFLQLDGVAEKCAEYLQTRLHTSNALAIRAFCAVLGCRTVVAAADRFIQKHFMSVSRSDEFLQLPVDDVVELLCMDGLYVESEEAVFEAAFRWIQHNLEKRRKYASRLLACVRLPLLKPSFLADEVAGHQLIRGDLACRDLVDEAKDYHLIPERRPFLRSFRTKARCCNDVPGLMFAIGGLSTGGDSLSTVEMYDPLTKRWTPVRSMTSFRSRVGIAVHDRKIYAIGGFNGHDRLKIVESYDYNKNEWTPVAPLTKKRSALAAAFFNGKLYVCGGYDGITSLATVEVYCPEKNTWELGEAMTKQRSAAGVAVLDGYLYVMGGHDGMSIFSSVERFSPEKGQWEAVPSMLSKRCRLGATTLNGKIYVCGGYDGAQFLNSVECFDPTTMRWTPVTPMNIKRSRVSLVANANAIYAIAGYDGMSNLSSMEVYREETDQWELATPLGSHEGGVGVAGSGVTFFVFSKLLLETEEQEGTNTDKEAATTAISVPHLGHHGLFVRYEDGDPMRSLSPRAILRLVKRMARSKRDKEVSLTKVKKKTRETKEALIKEVRASVDKYKHLFVFNIEDMRSTHFIQVRQRFKTNSRFFFGKNNVMAVALGKNPSSEYAPKLHLVSQILQGQCGLMFTMLSKAKVFSILKELTFADYARAGHIAKESITVPEGPLPQFAFSMEPQLRKLGLPTKLDKGTITLYQDFEICKKGEPITAEQAKVLKLFDYKLAEFKMHIVSQWDKEDGYVNLTGKA</sequence>
<dbReference type="Proteomes" id="UP001176961">
    <property type="component" value="Unassembled WGS sequence"/>
</dbReference>
<comment type="function">
    <text evidence="1">Component of the ribosome assembly machinery. Nuclear paralog of the ribosomal protein P0, it binds pre-60S subunits at an early stage of assembly in the nucleolus, and is replaced by P0 in cytoplasmic pre-60S subunits and mature 80S ribosomes.</text>
</comment>
<dbReference type="InterPro" id="IPR043164">
    <property type="entry name" value="Ribosomal_uL10-like_insert_sf"/>
</dbReference>
<dbReference type="InterPro" id="IPR033867">
    <property type="entry name" value="Mrt4"/>
</dbReference>
<name>A0AA36GX83_CYLNA</name>
<evidence type="ECO:0000256" key="2">
    <source>
        <dbReference type="ARBA" id="ARBA00004496"/>
    </source>
</evidence>
<gene>
    <name evidence="12" type="ORF">CYNAS_LOCUS12023</name>
</gene>
<evidence type="ECO:0000256" key="8">
    <source>
        <dbReference type="ARBA" id="ARBA00022737"/>
    </source>
</evidence>
<keyword evidence="13" id="KW-1185">Reference proteome</keyword>
<dbReference type="SMART" id="SM00875">
    <property type="entry name" value="BACK"/>
    <property type="match status" value="1"/>
</dbReference>
<dbReference type="Pfam" id="PF01344">
    <property type="entry name" value="Kelch_1"/>
    <property type="match status" value="2"/>
</dbReference>
<dbReference type="Gene3D" id="3.30.70.1730">
    <property type="match status" value="1"/>
</dbReference>